<evidence type="ECO:0000313" key="1">
    <source>
        <dbReference type="EMBL" id="KAF9992313.1"/>
    </source>
</evidence>
<proteinExistence type="predicted"/>
<keyword evidence="2" id="KW-1185">Reference proteome</keyword>
<dbReference type="EMBL" id="JAAAID010004716">
    <property type="protein sequence ID" value="KAF9992313.1"/>
    <property type="molecule type" value="Genomic_DNA"/>
</dbReference>
<gene>
    <name evidence="1" type="ORF">BGZ80_008609</name>
</gene>
<feature type="non-terminal residue" evidence="1">
    <location>
        <position position="1"/>
    </location>
</feature>
<comment type="caution">
    <text evidence="1">The sequence shown here is derived from an EMBL/GenBank/DDBJ whole genome shotgun (WGS) entry which is preliminary data.</text>
</comment>
<accession>A0A9P6MD20</accession>
<protein>
    <submittedName>
        <fullName evidence="1">Uncharacterized protein</fullName>
    </submittedName>
</protein>
<sequence>MVRLAPSSMELREKFDPELPKKTIHVYVKPPQQVSSDQILKRRLEEDPRYALPSRKIRIIEQWREYKASDDNLVLLPPAWIEILESNTSKPAPRSQFAHLLRTLVAGQEVSIPTLGQTPKDFG</sequence>
<dbReference type="Proteomes" id="UP000703661">
    <property type="component" value="Unassembled WGS sequence"/>
</dbReference>
<name>A0A9P6MD20_9FUNG</name>
<evidence type="ECO:0000313" key="2">
    <source>
        <dbReference type="Proteomes" id="UP000703661"/>
    </source>
</evidence>
<reference evidence="1" key="1">
    <citation type="journal article" date="2020" name="Fungal Divers.">
        <title>Resolving the Mortierellaceae phylogeny through synthesis of multi-gene phylogenetics and phylogenomics.</title>
        <authorList>
            <person name="Vandepol N."/>
            <person name="Liber J."/>
            <person name="Desiro A."/>
            <person name="Na H."/>
            <person name="Kennedy M."/>
            <person name="Barry K."/>
            <person name="Grigoriev I.V."/>
            <person name="Miller A.N."/>
            <person name="O'Donnell K."/>
            <person name="Stajich J.E."/>
            <person name="Bonito G."/>
        </authorList>
    </citation>
    <scope>NUCLEOTIDE SEQUENCE</scope>
    <source>
        <strain evidence="1">NRRL 2769</strain>
    </source>
</reference>
<organism evidence="1 2">
    <name type="scientific">Entomortierella chlamydospora</name>
    <dbReference type="NCBI Taxonomy" id="101097"/>
    <lineage>
        <taxon>Eukaryota</taxon>
        <taxon>Fungi</taxon>
        <taxon>Fungi incertae sedis</taxon>
        <taxon>Mucoromycota</taxon>
        <taxon>Mortierellomycotina</taxon>
        <taxon>Mortierellomycetes</taxon>
        <taxon>Mortierellales</taxon>
        <taxon>Mortierellaceae</taxon>
        <taxon>Entomortierella</taxon>
    </lineage>
</organism>
<dbReference type="AlphaFoldDB" id="A0A9P6MD20"/>